<sequence length="70" mass="7773">MIMPVYFNNKAVSAREDLLHVLIKMGETADSYLDGTVNNAGVTVPVYFNNKAVSTKEDLLHDLDQDEEDG</sequence>
<keyword evidence="1" id="KW-0547">Nucleotide-binding</keyword>
<reference evidence="4" key="1">
    <citation type="journal article" date="2010" name="Genome Res.">
        <title>Population genomic sequencing of Coccidioides fungi reveals recent hybridization and transposon control.</title>
        <authorList>
            <person name="Neafsey D.E."/>
            <person name="Barker B.M."/>
            <person name="Sharpton T.J."/>
            <person name="Stajich J.E."/>
            <person name="Park D.J."/>
            <person name="Whiston E."/>
            <person name="Hung C.-Y."/>
            <person name="McMahan C."/>
            <person name="White J."/>
            <person name="Sykes S."/>
            <person name="Heiman D."/>
            <person name="Young S."/>
            <person name="Zeng Q."/>
            <person name="Abouelleil A."/>
            <person name="Aftuck L."/>
            <person name="Bessette D."/>
            <person name="Brown A."/>
            <person name="FitzGerald M."/>
            <person name="Lui A."/>
            <person name="Macdonald J.P."/>
            <person name="Priest M."/>
            <person name="Orbach M.J."/>
            <person name="Galgiani J.N."/>
            <person name="Kirkland T.N."/>
            <person name="Cole G.T."/>
            <person name="Birren B.W."/>
            <person name="Henn M.R."/>
            <person name="Taylor J.W."/>
            <person name="Rounsley S.D."/>
        </authorList>
    </citation>
    <scope>NUCLEOTIDE SEQUENCE [LARGE SCALE GENOMIC DNA]</scope>
    <source>
        <strain evidence="4">RMSCC 3703</strain>
    </source>
</reference>
<dbReference type="Gene3D" id="3.30.420.40">
    <property type="match status" value="1"/>
</dbReference>
<accession>A0A0J8QKX8</accession>
<dbReference type="InterPro" id="IPR043129">
    <property type="entry name" value="ATPase_NBD"/>
</dbReference>
<evidence type="ECO:0000256" key="2">
    <source>
        <dbReference type="ARBA" id="ARBA00022840"/>
    </source>
</evidence>
<dbReference type="Proteomes" id="UP000054559">
    <property type="component" value="Unassembled WGS sequence"/>
</dbReference>
<dbReference type="GO" id="GO:0005524">
    <property type="term" value="F:ATP binding"/>
    <property type="evidence" value="ECO:0007669"/>
    <property type="project" value="UniProtKB-KW"/>
</dbReference>
<name>A0A0J8QKX8_COCIT</name>
<proteinExistence type="predicted"/>
<protein>
    <submittedName>
        <fullName evidence="3">Hsp70</fullName>
    </submittedName>
</protein>
<dbReference type="Pfam" id="PF00012">
    <property type="entry name" value="HSP70"/>
    <property type="match status" value="1"/>
</dbReference>
<keyword evidence="2" id="KW-0067">ATP-binding</keyword>
<organism evidence="3 4">
    <name type="scientific">Coccidioides immitis RMSCC 3703</name>
    <dbReference type="NCBI Taxonomy" id="454286"/>
    <lineage>
        <taxon>Eukaryota</taxon>
        <taxon>Fungi</taxon>
        <taxon>Dikarya</taxon>
        <taxon>Ascomycota</taxon>
        <taxon>Pezizomycotina</taxon>
        <taxon>Eurotiomycetes</taxon>
        <taxon>Eurotiomycetidae</taxon>
        <taxon>Onygenales</taxon>
        <taxon>Onygenaceae</taxon>
        <taxon>Coccidioides</taxon>
    </lineage>
</organism>
<dbReference type="SUPFAM" id="SSF53067">
    <property type="entry name" value="Actin-like ATPase domain"/>
    <property type="match status" value="1"/>
</dbReference>
<dbReference type="InterPro" id="IPR013126">
    <property type="entry name" value="Hsp_70_fam"/>
</dbReference>
<evidence type="ECO:0000256" key="1">
    <source>
        <dbReference type="ARBA" id="ARBA00022741"/>
    </source>
</evidence>
<dbReference type="AlphaFoldDB" id="A0A0J8QKX8"/>
<gene>
    <name evidence="3" type="ORF">CISG_09826</name>
</gene>
<dbReference type="GO" id="GO:0140662">
    <property type="term" value="F:ATP-dependent protein folding chaperone"/>
    <property type="evidence" value="ECO:0007669"/>
    <property type="project" value="InterPro"/>
</dbReference>
<evidence type="ECO:0000313" key="4">
    <source>
        <dbReference type="Proteomes" id="UP000054559"/>
    </source>
</evidence>
<evidence type="ECO:0000313" key="3">
    <source>
        <dbReference type="EMBL" id="KMU73045.1"/>
    </source>
</evidence>
<dbReference type="EMBL" id="DS268236">
    <property type="protein sequence ID" value="KMU73045.1"/>
    <property type="molecule type" value="Genomic_DNA"/>
</dbReference>